<dbReference type="Proteomes" id="UP000828390">
    <property type="component" value="Unassembled WGS sequence"/>
</dbReference>
<name>A0A9D4HIW9_DREPO</name>
<protein>
    <submittedName>
        <fullName evidence="1">Uncharacterized protein</fullName>
    </submittedName>
</protein>
<accession>A0A9D4HIW9</accession>
<organism evidence="1 2">
    <name type="scientific">Dreissena polymorpha</name>
    <name type="common">Zebra mussel</name>
    <name type="synonym">Mytilus polymorpha</name>
    <dbReference type="NCBI Taxonomy" id="45954"/>
    <lineage>
        <taxon>Eukaryota</taxon>
        <taxon>Metazoa</taxon>
        <taxon>Spiralia</taxon>
        <taxon>Lophotrochozoa</taxon>
        <taxon>Mollusca</taxon>
        <taxon>Bivalvia</taxon>
        <taxon>Autobranchia</taxon>
        <taxon>Heteroconchia</taxon>
        <taxon>Euheterodonta</taxon>
        <taxon>Imparidentia</taxon>
        <taxon>Neoheterodontei</taxon>
        <taxon>Myida</taxon>
        <taxon>Dreissenoidea</taxon>
        <taxon>Dreissenidae</taxon>
        <taxon>Dreissena</taxon>
    </lineage>
</organism>
<reference evidence="1" key="1">
    <citation type="journal article" date="2019" name="bioRxiv">
        <title>The Genome of the Zebra Mussel, Dreissena polymorpha: A Resource for Invasive Species Research.</title>
        <authorList>
            <person name="McCartney M.A."/>
            <person name="Auch B."/>
            <person name="Kono T."/>
            <person name="Mallez S."/>
            <person name="Zhang Y."/>
            <person name="Obille A."/>
            <person name="Becker A."/>
            <person name="Abrahante J.E."/>
            <person name="Garbe J."/>
            <person name="Badalamenti J.P."/>
            <person name="Herman A."/>
            <person name="Mangelson H."/>
            <person name="Liachko I."/>
            <person name="Sullivan S."/>
            <person name="Sone E.D."/>
            <person name="Koren S."/>
            <person name="Silverstein K.A.T."/>
            <person name="Beckman K.B."/>
            <person name="Gohl D.M."/>
        </authorList>
    </citation>
    <scope>NUCLEOTIDE SEQUENCE</scope>
    <source>
        <strain evidence="1">Duluth1</strain>
        <tissue evidence="1">Whole animal</tissue>
    </source>
</reference>
<keyword evidence="2" id="KW-1185">Reference proteome</keyword>
<reference evidence="1" key="2">
    <citation type="submission" date="2020-11" db="EMBL/GenBank/DDBJ databases">
        <authorList>
            <person name="McCartney M.A."/>
            <person name="Auch B."/>
            <person name="Kono T."/>
            <person name="Mallez S."/>
            <person name="Becker A."/>
            <person name="Gohl D.M."/>
            <person name="Silverstein K.A.T."/>
            <person name="Koren S."/>
            <person name="Bechman K.B."/>
            <person name="Herman A."/>
            <person name="Abrahante J.E."/>
            <person name="Garbe J."/>
        </authorList>
    </citation>
    <scope>NUCLEOTIDE SEQUENCE</scope>
    <source>
        <strain evidence="1">Duluth1</strain>
        <tissue evidence="1">Whole animal</tissue>
    </source>
</reference>
<sequence>MTSLKAYVKTNSDNCSKLKHKLKRLSNSIHDIVDKGKAELTFIASKKCLEKIKQSETYLKENSIQVESSLTFQANSDAQQ</sequence>
<dbReference type="EMBL" id="JAIWYP010000013">
    <property type="protein sequence ID" value="KAH3718341.1"/>
    <property type="molecule type" value="Genomic_DNA"/>
</dbReference>
<dbReference type="AlphaFoldDB" id="A0A9D4HIW9"/>
<proteinExistence type="predicted"/>
<evidence type="ECO:0000313" key="2">
    <source>
        <dbReference type="Proteomes" id="UP000828390"/>
    </source>
</evidence>
<comment type="caution">
    <text evidence="1">The sequence shown here is derived from an EMBL/GenBank/DDBJ whole genome shotgun (WGS) entry which is preliminary data.</text>
</comment>
<evidence type="ECO:0000313" key="1">
    <source>
        <dbReference type="EMBL" id="KAH3718341.1"/>
    </source>
</evidence>
<gene>
    <name evidence="1" type="ORF">DPMN_061144</name>
</gene>